<dbReference type="OMA" id="DVFKGPY"/>
<dbReference type="OrthoDB" id="72369at2759"/>
<dbReference type="SUPFAM" id="SSF52058">
    <property type="entry name" value="L domain-like"/>
    <property type="match status" value="1"/>
</dbReference>
<keyword evidence="5" id="KW-1185">Reference proteome</keyword>
<dbReference type="Proteomes" id="UP000504633">
    <property type="component" value="Unplaced"/>
</dbReference>
<dbReference type="GeneID" id="111603852"/>
<name>A0A6J1MK41_DROHY</name>
<feature type="chain" id="PRO_5026809666" evidence="4">
    <location>
        <begin position="26"/>
        <end position="491"/>
    </location>
</feature>
<keyword evidence="4" id="KW-0732">Signal</keyword>
<evidence type="ECO:0000313" key="6">
    <source>
        <dbReference type="RefSeq" id="XP_023177417.2"/>
    </source>
</evidence>
<keyword evidence="3" id="KW-0812">Transmembrane</keyword>
<dbReference type="InterPro" id="IPR003591">
    <property type="entry name" value="Leu-rich_rpt_typical-subtyp"/>
</dbReference>
<dbReference type="AlphaFoldDB" id="A0A6J1MK41"/>
<evidence type="ECO:0000256" key="1">
    <source>
        <dbReference type="ARBA" id="ARBA00022614"/>
    </source>
</evidence>
<dbReference type="Gene3D" id="3.80.10.10">
    <property type="entry name" value="Ribonuclease Inhibitor"/>
    <property type="match status" value="2"/>
</dbReference>
<evidence type="ECO:0000256" key="3">
    <source>
        <dbReference type="SAM" id="Phobius"/>
    </source>
</evidence>
<dbReference type="RefSeq" id="XP_023177417.2">
    <property type="nucleotide sequence ID" value="XM_023321649.2"/>
</dbReference>
<dbReference type="SMART" id="SM00369">
    <property type="entry name" value="LRR_TYP"/>
    <property type="match status" value="7"/>
</dbReference>
<dbReference type="Pfam" id="PF13855">
    <property type="entry name" value="LRR_8"/>
    <property type="match status" value="3"/>
</dbReference>
<sequence>MKIVRTNIFILATLFALLPFGITDSDESKTERTVTKSSTEQKLSTNICTKCICDIENSLIDCSSKLTDWFTEEEWKSLQNEKIVFESIKMEHNNLTTVPVLPTYGVKNLYLGNNQIASITLGAFQNLTELTRLDLSKNQLTSKALLPDVFKGPYSQHDFEPLKNLKSLNLGYNLIHSLNDDLFEHIPNLEELSLCSNTFKVIDRLTETALAGLSALKVLDMSFMELEILPDTIFHGPRDLETLILTGNLFKELPKALSYSKNLKRLVLDDNPIGNLEGQNVFPAMTSLKYLRMTYMLDIYKIGPGAFSELQNLTELILSDNKMLTEVDIHALSKNITGGAFLDYPPLDKLYLNNCNLTTLPQEFIIRWDKLSVLDLRFNPWACITSNEYMIKYLIPRVNSTTPLLASNVKCAYPEELSGVEVLKVASGDYSLAQSSSLVWIGIIVAVLLAIPLTLAGIAFYKRGYCRFGKKNEVANRTLYSRTSFNEEFHI</sequence>
<dbReference type="InterPro" id="IPR032675">
    <property type="entry name" value="LRR_dom_sf"/>
</dbReference>
<dbReference type="PROSITE" id="PS51450">
    <property type="entry name" value="LRR"/>
    <property type="match status" value="1"/>
</dbReference>
<keyword evidence="3" id="KW-1133">Transmembrane helix</keyword>
<protein>
    <submittedName>
        <fullName evidence="6">Leucine-rich repeat-containing protein 15</fullName>
    </submittedName>
</protein>
<keyword evidence="1" id="KW-0433">Leucine-rich repeat</keyword>
<reference evidence="6" key="1">
    <citation type="submission" date="2025-08" db="UniProtKB">
        <authorList>
            <consortium name="RefSeq"/>
        </authorList>
    </citation>
    <scope>IDENTIFICATION</scope>
    <source>
        <strain evidence="6">15085-1641.00</strain>
        <tissue evidence="6">Whole body</tissue>
    </source>
</reference>
<gene>
    <name evidence="6" type="primary">LOC111603852</name>
</gene>
<feature type="transmembrane region" description="Helical" evidence="3">
    <location>
        <begin position="438"/>
        <end position="461"/>
    </location>
</feature>
<feature type="signal peptide" evidence="4">
    <location>
        <begin position="1"/>
        <end position="25"/>
    </location>
</feature>
<keyword evidence="3" id="KW-0472">Membrane</keyword>
<evidence type="ECO:0000313" key="5">
    <source>
        <dbReference type="Proteomes" id="UP000504633"/>
    </source>
</evidence>
<proteinExistence type="predicted"/>
<evidence type="ECO:0000256" key="2">
    <source>
        <dbReference type="ARBA" id="ARBA00022737"/>
    </source>
</evidence>
<dbReference type="InterPro" id="IPR001611">
    <property type="entry name" value="Leu-rich_rpt"/>
</dbReference>
<keyword evidence="2" id="KW-0677">Repeat</keyword>
<accession>A0A6J1MK41</accession>
<dbReference type="KEGG" id="dhe:111603852"/>
<evidence type="ECO:0000256" key="4">
    <source>
        <dbReference type="SAM" id="SignalP"/>
    </source>
</evidence>
<organism evidence="5 6">
    <name type="scientific">Drosophila hydei</name>
    <name type="common">Fruit fly</name>
    <dbReference type="NCBI Taxonomy" id="7224"/>
    <lineage>
        <taxon>Eukaryota</taxon>
        <taxon>Metazoa</taxon>
        <taxon>Ecdysozoa</taxon>
        <taxon>Arthropoda</taxon>
        <taxon>Hexapoda</taxon>
        <taxon>Insecta</taxon>
        <taxon>Pterygota</taxon>
        <taxon>Neoptera</taxon>
        <taxon>Endopterygota</taxon>
        <taxon>Diptera</taxon>
        <taxon>Brachycera</taxon>
        <taxon>Muscomorpha</taxon>
        <taxon>Ephydroidea</taxon>
        <taxon>Drosophilidae</taxon>
        <taxon>Drosophila</taxon>
    </lineage>
</organism>
<dbReference type="PANTHER" id="PTHR24366:SF96">
    <property type="entry name" value="LEUCINE RICH REPEAT CONTAINING 53"/>
    <property type="match status" value="1"/>
</dbReference>
<dbReference type="PANTHER" id="PTHR24366">
    <property type="entry name" value="IG(IMMUNOGLOBULIN) AND LRR(LEUCINE RICH REPEAT) DOMAINS"/>
    <property type="match status" value="1"/>
</dbReference>